<evidence type="ECO:0000313" key="1">
    <source>
        <dbReference type="EMBL" id="KAF7191728.1"/>
    </source>
</evidence>
<dbReference type="OrthoDB" id="3626626at2759"/>
<reference evidence="1" key="1">
    <citation type="submission" date="2020-04" db="EMBL/GenBank/DDBJ databases">
        <title>Draft genome resource of the tomato pathogen Pseudocercospora fuligena.</title>
        <authorList>
            <person name="Zaccaron A."/>
        </authorList>
    </citation>
    <scope>NUCLEOTIDE SEQUENCE</scope>
    <source>
        <strain evidence="1">PF001</strain>
    </source>
</reference>
<name>A0A8H6VGQ3_9PEZI</name>
<organism evidence="1 2">
    <name type="scientific">Pseudocercospora fuligena</name>
    <dbReference type="NCBI Taxonomy" id="685502"/>
    <lineage>
        <taxon>Eukaryota</taxon>
        <taxon>Fungi</taxon>
        <taxon>Dikarya</taxon>
        <taxon>Ascomycota</taxon>
        <taxon>Pezizomycotina</taxon>
        <taxon>Dothideomycetes</taxon>
        <taxon>Dothideomycetidae</taxon>
        <taxon>Mycosphaerellales</taxon>
        <taxon>Mycosphaerellaceae</taxon>
        <taxon>Pseudocercospora</taxon>
    </lineage>
</organism>
<accession>A0A8H6VGQ3</accession>
<protein>
    <submittedName>
        <fullName evidence="1">Uncharacterized protein</fullName>
    </submittedName>
</protein>
<keyword evidence="2" id="KW-1185">Reference proteome</keyword>
<comment type="caution">
    <text evidence="1">The sequence shown here is derived from an EMBL/GenBank/DDBJ whole genome shotgun (WGS) entry which is preliminary data.</text>
</comment>
<sequence length="182" mass="21331">MATERTIEDRIKTVPQELKDVILEFTLLASLKPSDQNVVSITRHYKPPWQISINHVTREPICQAFYGLSIFRVNATRFPQPWLRHESHEIATKWLSSLAPEYCSMIMELRIDRRQRVVRANHFGQLWPGGTPPALHELQQCFDEFSSLPIERKRLYFDILIKYPDGKTKVHWVNEESAHALP</sequence>
<dbReference type="EMBL" id="JABCIY010000155">
    <property type="protein sequence ID" value="KAF7191728.1"/>
    <property type="molecule type" value="Genomic_DNA"/>
</dbReference>
<dbReference type="Proteomes" id="UP000660729">
    <property type="component" value="Unassembled WGS sequence"/>
</dbReference>
<evidence type="ECO:0000313" key="2">
    <source>
        <dbReference type="Proteomes" id="UP000660729"/>
    </source>
</evidence>
<proteinExistence type="predicted"/>
<dbReference type="AlphaFoldDB" id="A0A8H6VGQ3"/>
<gene>
    <name evidence="1" type="ORF">HII31_06773</name>
</gene>